<dbReference type="AlphaFoldDB" id="A0A5C8KRF8"/>
<dbReference type="PANTHER" id="PTHR31082">
    <property type="entry name" value="PHEROMONE-REGULATED MEMBRANE PROTEIN 10"/>
    <property type="match status" value="1"/>
</dbReference>
<keyword evidence="3 6" id="KW-1133">Transmembrane helix</keyword>
<dbReference type="Pfam" id="PF06738">
    <property type="entry name" value="ThrE"/>
    <property type="match status" value="1"/>
</dbReference>
<dbReference type="EMBL" id="VRTS01000004">
    <property type="protein sequence ID" value="TXK62495.1"/>
    <property type="molecule type" value="Genomic_DNA"/>
</dbReference>
<comment type="similarity">
    <text evidence="5">Belongs to the ThrE exporter (TC 2.A.79) family.</text>
</comment>
<evidence type="ECO:0000256" key="2">
    <source>
        <dbReference type="ARBA" id="ARBA00022692"/>
    </source>
</evidence>
<feature type="transmembrane region" description="Helical" evidence="6">
    <location>
        <begin position="357"/>
        <end position="377"/>
    </location>
</feature>
<dbReference type="RefSeq" id="WP_147891417.1">
    <property type="nucleotide sequence ID" value="NZ_VRTS01000004.1"/>
</dbReference>
<feature type="transmembrane region" description="Helical" evidence="6">
    <location>
        <begin position="274"/>
        <end position="293"/>
    </location>
</feature>
<feature type="transmembrane region" description="Helical" evidence="6">
    <location>
        <begin position="389"/>
        <end position="409"/>
    </location>
</feature>
<evidence type="ECO:0000256" key="4">
    <source>
        <dbReference type="ARBA" id="ARBA00023136"/>
    </source>
</evidence>
<feature type="transmembrane region" description="Helical" evidence="6">
    <location>
        <begin position="177"/>
        <end position="195"/>
    </location>
</feature>
<evidence type="ECO:0000256" key="6">
    <source>
        <dbReference type="SAM" id="Phobius"/>
    </source>
</evidence>
<dbReference type="GO" id="GO:0016020">
    <property type="term" value="C:membrane"/>
    <property type="evidence" value="ECO:0007669"/>
    <property type="project" value="UniProtKB-SubCell"/>
</dbReference>
<dbReference type="InterPro" id="IPR024528">
    <property type="entry name" value="ThrE_2"/>
</dbReference>
<dbReference type="PANTHER" id="PTHR31082:SF4">
    <property type="entry name" value="PHEROMONE-REGULATED MEMBRANE PROTEIN 10"/>
    <property type="match status" value="1"/>
</dbReference>
<dbReference type="InterPro" id="IPR051361">
    <property type="entry name" value="ThrE/Ser_Exporter"/>
</dbReference>
<organism evidence="9 10">
    <name type="scientific">Alkalisalibacterium limincola</name>
    <dbReference type="NCBI Taxonomy" id="2699169"/>
    <lineage>
        <taxon>Bacteria</taxon>
        <taxon>Pseudomonadati</taxon>
        <taxon>Pseudomonadota</taxon>
        <taxon>Gammaproteobacteria</taxon>
        <taxon>Lysobacterales</taxon>
        <taxon>Lysobacteraceae</taxon>
        <taxon>Alkalisalibacterium</taxon>
    </lineage>
</organism>
<reference evidence="9 10" key="1">
    <citation type="submission" date="2019-08" db="EMBL/GenBank/DDBJ databases">
        <authorList>
            <person name="Karlyshev A.V."/>
        </authorList>
    </citation>
    <scope>NUCLEOTIDE SEQUENCE [LARGE SCALE GENOMIC DNA]</scope>
    <source>
        <strain evidence="9 10">Alg18-2.2</strain>
    </source>
</reference>
<sequence>MSESLASFVDRTDFILELARRLHAYGTTAQRLERGINAVAQRLQVDCEIWSNPTGIILSFSDPMRGPFSDTTRVIRLEPGDIDLAKLCKVDAIAEQVLGGEIGIDAGRQALRALDAPPGSWARWLTALSFGLASASVAGILRTSWADIATAGSIGVLIGLLHMLSQGRPRLSEAQEAIAALAATFLAAVVATYLVPLSLRSVVVASVIVLLPGMMLTNAISELTSQHLVSGTARFAGAMATLLKLTFGTIAAMQAVALLGWTPQEAVLATPPPWVEWMALGLGALAFAVLFRAEPRDYPVVMFSVAIGYVVTRGVGEWVADERSFFPIGVFVAGMLVTVLSNLYARWANRPGALVRVPGIILLVPGSTGFRTLTHVMEDDLALGLDTAFVLFKALVALVAGLLFGNLVVSARRSL</sequence>
<comment type="subcellular location">
    <subcellularLocation>
        <location evidence="1">Membrane</location>
        <topology evidence="1">Multi-pass membrane protein</topology>
    </subcellularLocation>
</comment>
<feature type="transmembrane region" description="Helical" evidence="6">
    <location>
        <begin position="325"/>
        <end position="345"/>
    </location>
</feature>
<feature type="transmembrane region" description="Helical" evidence="6">
    <location>
        <begin position="201"/>
        <end position="221"/>
    </location>
</feature>
<protein>
    <submittedName>
        <fullName evidence="9">Threonine/serine exporter family protein</fullName>
    </submittedName>
</protein>
<evidence type="ECO:0000313" key="9">
    <source>
        <dbReference type="EMBL" id="TXK62495.1"/>
    </source>
</evidence>
<evidence type="ECO:0000259" key="8">
    <source>
        <dbReference type="Pfam" id="PF12821"/>
    </source>
</evidence>
<evidence type="ECO:0000256" key="3">
    <source>
        <dbReference type="ARBA" id="ARBA00022989"/>
    </source>
</evidence>
<comment type="caution">
    <text evidence="9">The sequence shown here is derived from an EMBL/GenBank/DDBJ whole genome shotgun (WGS) entry which is preliminary data.</text>
</comment>
<evidence type="ECO:0000259" key="7">
    <source>
        <dbReference type="Pfam" id="PF06738"/>
    </source>
</evidence>
<dbReference type="InterPro" id="IPR010619">
    <property type="entry name" value="ThrE-like_N"/>
</dbReference>
<feature type="transmembrane region" description="Helical" evidence="6">
    <location>
        <begin position="148"/>
        <end position="165"/>
    </location>
</feature>
<evidence type="ECO:0000313" key="10">
    <source>
        <dbReference type="Proteomes" id="UP000321248"/>
    </source>
</evidence>
<feature type="domain" description="Threonine/serine exporter-like N-terminal" evidence="7">
    <location>
        <begin position="13"/>
        <end position="254"/>
    </location>
</feature>
<keyword evidence="10" id="KW-1185">Reference proteome</keyword>
<dbReference type="GO" id="GO:0022857">
    <property type="term" value="F:transmembrane transporter activity"/>
    <property type="evidence" value="ECO:0007669"/>
    <property type="project" value="InterPro"/>
</dbReference>
<keyword evidence="2 6" id="KW-0812">Transmembrane</keyword>
<dbReference type="Pfam" id="PF12821">
    <property type="entry name" value="ThrE_2"/>
    <property type="match status" value="1"/>
</dbReference>
<keyword evidence="4 6" id="KW-0472">Membrane</keyword>
<feature type="domain" description="Threonine/Serine exporter ThrE" evidence="8">
    <location>
        <begin position="282"/>
        <end position="407"/>
    </location>
</feature>
<evidence type="ECO:0000256" key="1">
    <source>
        <dbReference type="ARBA" id="ARBA00004141"/>
    </source>
</evidence>
<proteinExistence type="inferred from homology"/>
<dbReference type="Proteomes" id="UP000321248">
    <property type="component" value="Unassembled WGS sequence"/>
</dbReference>
<feature type="transmembrane region" description="Helical" evidence="6">
    <location>
        <begin position="242"/>
        <end position="262"/>
    </location>
</feature>
<gene>
    <name evidence="9" type="ORF">FU658_06880</name>
</gene>
<dbReference type="OrthoDB" id="1490274at2"/>
<evidence type="ECO:0000256" key="5">
    <source>
        <dbReference type="ARBA" id="ARBA00034125"/>
    </source>
</evidence>
<accession>A0A5C8KRF8</accession>
<name>A0A5C8KRF8_9GAMM</name>
<feature type="transmembrane region" description="Helical" evidence="6">
    <location>
        <begin position="300"/>
        <end position="319"/>
    </location>
</feature>